<name>A0A1Z5J518_9LACO</name>
<evidence type="ECO:0000256" key="2">
    <source>
        <dbReference type="ARBA" id="ARBA00022692"/>
    </source>
</evidence>
<dbReference type="GO" id="GO:0140359">
    <property type="term" value="F:ABC-type transporter activity"/>
    <property type="evidence" value="ECO:0007669"/>
    <property type="project" value="InterPro"/>
</dbReference>
<evidence type="ECO:0000313" key="7">
    <source>
        <dbReference type="EMBL" id="GAX09164.1"/>
    </source>
</evidence>
<keyword evidence="2 5" id="KW-0812">Transmembrane</keyword>
<reference evidence="7 8" key="1">
    <citation type="submission" date="2015-11" db="EMBL/GenBank/DDBJ databases">
        <title>Draft genome sequences of new species of the genus Lactobacillus isolated from orchardgrass silage.</title>
        <authorList>
            <person name="Tohno M."/>
            <person name="Tanizawa Y."/>
            <person name="Arita M."/>
        </authorList>
    </citation>
    <scope>NUCLEOTIDE SEQUENCE [LARGE SCALE GENOMIC DNA]</scope>
    <source>
        <strain evidence="7 8">IWT5</strain>
    </source>
</reference>
<sequence>MNKWFKNPFAYLALLIPALIGGFFVLGGVPGFSKLPTSTDQLRITIVDQDKTAVTKSIRNGLKDNVPFKHVTISSNLSAAKSRLSDRTDAMTVQLPAGFTKDVEAGKNPKLNFYVSDSNGLLQNNVTRSVISAVQGKIATELTTARTTGAMAKQMAPQIAKQVAAKAQANAAKQQASAAKQGAQMNPAAAKQMQQKMQQQVKQTIAKQTQLQAQKAAQKLAATPDTHTTHLHKIGGNYQYQMGPMFLNMGFYLGLMIMSIILTLMFMGARYAMGKWLAFLMAQINGVLATVIGPLVTVSLLRCFIQFNGGTFMSLLGSEWLFGLGAFELSFSLALLLGGLPSFLIQLPLMVSQTIAGGAIIPRQAMNSFYQWLSYHTPMYQGVYMTFNSLYGGGNGSAYSTTLWLIVAVGLIITILAVAIGYRGKEPRGFSRWISFN</sequence>
<dbReference type="Gene3D" id="3.40.1710.10">
    <property type="entry name" value="abc type-2 transporter like domain"/>
    <property type="match status" value="1"/>
</dbReference>
<keyword evidence="3 5" id="KW-1133">Transmembrane helix</keyword>
<feature type="transmembrane region" description="Helical" evidence="5">
    <location>
        <begin position="403"/>
        <end position="422"/>
    </location>
</feature>
<comment type="subcellular location">
    <subcellularLocation>
        <location evidence="1">Membrane</location>
        <topology evidence="1">Multi-pass membrane protein</topology>
    </subcellularLocation>
</comment>
<gene>
    <name evidence="7" type="ORF">IWT5_02347</name>
</gene>
<evidence type="ECO:0000256" key="5">
    <source>
        <dbReference type="SAM" id="Phobius"/>
    </source>
</evidence>
<proteinExistence type="predicted"/>
<feature type="transmembrane region" description="Helical" evidence="5">
    <location>
        <begin position="12"/>
        <end position="33"/>
    </location>
</feature>
<organism evidence="7 8">
    <name type="scientific">Secundilactobacillus silagincola</name>
    <dbReference type="NCBI Taxonomy" id="1714681"/>
    <lineage>
        <taxon>Bacteria</taxon>
        <taxon>Bacillati</taxon>
        <taxon>Bacillota</taxon>
        <taxon>Bacilli</taxon>
        <taxon>Lactobacillales</taxon>
        <taxon>Lactobacillaceae</taxon>
        <taxon>Secundilactobacillus</taxon>
    </lineage>
</organism>
<feature type="domain" description="ABC-2 type transporter transmembrane" evidence="6">
    <location>
        <begin position="13"/>
        <end position="160"/>
    </location>
</feature>
<feature type="transmembrane region" description="Helical" evidence="5">
    <location>
        <begin position="251"/>
        <end position="271"/>
    </location>
</feature>
<evidence type="ECO:0000256" key="1">
    <source>
        <dbReference type="ARBA" id="ARBA00004141"/>
    </source>
</evidence>
<dbReference type="AlphaFoldDB" id="A0A1Z5J518"/>
<keyword evidence="8" id="KW-1185">Reference proteome</keyword>
<accession>A0A1Z5J518</accession>
<feature type="transmembrane region" description="Helical" evidence="5">
    <location>
        <begin position="313"/>
        <end position="337"/>
    </location>
</feature>
<dbReference type="InterPro" id="IPR013525">
    <property type="entry name" value="ABC2_TM"/>
</dbReference>
<keyword evidence="4 5" id="KW-0472">Membrane</keyword>
<evidence type="ECO:0000259" key="6">
    <source>
        <dbReference type="Pfam" id="PF12698"/>
    </source>
</evidence>
<dbReference type="OrthoDB" id="2208410at2"/>
<protein>
    <submittedName>
        <fullName evidence="7">ABC-2 family transporter protein</fullName>
    </submittedName>
</protein>
<feature type="transmembrane region" description="Helical" evidence="5">
    <location>
        <begin position="277"/>
        <end position="301"/>
    </location>
</feature>
<dbReference type="RefSeq" id="WP_098826452.1">
    <property type="nucleotide sequence ID" value="NZ_BCMJ01000016.1"/>
</dbReference>
<comment type="caution">
    <text evidence="7">The sequence shown here is derived from an EMBL/GenBank/DDBJ whole genome shotgun (WGS) entry which is preliminary data.</text>
</comment>
<dbReference type="Proteomes" id="UP000223370">
    <property type="component" value="Unassembled WGS sequence"/>
</dbReference>
<evidence type="ECO:0000256" key="4">
    <source>
        <dbReference type="ARBA" id="ARBA00023136"/>
    </source>
</evidence>
<dbReference type="Pfam" id="PF12698">
    <property type="entry name" value="ABC2_membrane_3"/>
    <property type="match status" value="1"/>
</dbReference>
<dbReference type="EMBL" id="BCMJ01000016">
    <property type="protein sequence ID" value="GAX09164.1"/>
    <property type="molecule type" value="Genomic_DNA"/>
</dbReference>
<dbReference type="PANTHER" id="PTHR43077:SF10">
    <property type="entry name" value="TRANSPORT PERMEASE PROTEIN"/>
    <property type="match status" value="1"/>
</dbReference>
<evidence type="ECO:0000313" key="8">
    <source>
        <dbReference type="Proteomes" id="UP000223370"/>
    </source>
</evidence>
<dbReference type="PANTHER" id="PTHR43077">
    <property type="entry name" value="TRANSPORT PERMEASE YVFS-RELATED"/>
    <property type="match status" value="1"/>
</dbReference>
<evidence type="ECO:0000256" key="3">
    <source>
        <dbReference type="ARBA" id="ARBA00022989"/>
    </source>
</evidence>
<dbReference type="InterPro" id="IPR051328">
    <property type="entry name" value="T7SS_ABC-Transporter"/>
</dbReference>
<dbReference type="GO" id="GO:0016020">
    <property type="term" value="C:membrane"/>
    <property type="evidence" value="ECO:0007669"/>
    <property type="project" value="UniProtKB-SubCell"/>
</dbReference>